<evidence type="ECO:0000313" key="2">
    <source>
        <dbReference type="Proteomes" id="UP000030763"/>
    </source>
</evidence>
<dbReference type="RefSeq" id="XP_013332733.1">
    <property type="nucleotide sequence ID" value="XM_013477279.1"/>
</dbReference>
<dbReference type="VEuPathDB" id="ToxoDB:EMWEY_00014350"/>
<dbReference type="OrthoDB" id="7459479at2759"/>
<organism evidence="1 2">
    <name type="scientific">Eimeria maxima</name>
    <name type="common">Coccidian parasite</name>
    <dbReference type="NCBI Taxonomy" id="5804"/>
    <lineage>
        <taxon>Eukaryota</taxon>
        <taxon>Sar</taxon>
        <taxon>Alveolata</taxon>
        <taxon>Apicomplexa</taxon>
        <taxon>Conoidasida</taxon>
        <taxon>Coccidia</taxon>
        <taxon>Eucoccidiorida</taxon>
        <taxon>Eimeriorina</taxon>
        <taxon>Eimeriidae</taxon>
        <taxon>Eimeria</taxon>
    </lineage>
</organism>
<gene>
    <name evidence="1" type="ORF">EMWEY_00014350</name>
</gene>
<accession>U6LZ18</accession>
<dbReference type="AlphaFoldDB" id="U6LZ18"/>
<name>U6LZ18_EIMMA</name>
<proteinExistence type="predicted"/>
<sequence>MEPLIGGPTSPFRLGNTPGTATHLLDTQQPREQSDFSFYKTVNPADKNLHSTYRRGKRSAEATKLKTLQSQDSFKRDALRTITRFLSFSEFPGPLSAKALSSPQRSLLIDIWGHLFR</sequence>
<keyword evidence="2" id="KW-1185">Reference proteome</keyword>
<dbReference type="GeneID" id="25335421"/>
<dbReference type="EMBL" id="HG718795">
    <property type="protein sequence ID" value="CDJ56083.1"/>
    <property type="molecule type" value="Genomic_DNA"/>
</dbReference>
<reference evidence="1" key="1">
    <citation type="submission" date="2013-10" db="EMBL/GenBank/DDBJ databases">
        <title>Genomic analysis of the causative agents of coccidiosis in chickens.</title>
        <authorList>
            <person name="Reid A.J."/>
            <person name="Blake D."/>
            <person name="Billington K."/>
            <person name="Browne H."/>
            <person name="Dunn M."/>
            <person name="Hung S."/>
            <person name="Kawahara F."/>
            <person name="Miranda-Saavedra D."/>
            <person name="Mourier T."/>
            <person name="Nagra H."/>
            <person name="Otto T.D."/>
            <person name="Rawlings N."/>
            <person name="Sanchez A."/>
            <person name="Sanders M."/>
            <person name="Subramaniam C."/>
            <person name="Tay Y."/>
            <person name="Dear P."/>
            <person name="Doerig C."/>
            <person name="Gruber A."/>
            <person name="Parkinson J."/>
            <person name="Shirley M."/>
            <person name="Wan K.L."/>
            <person name="Berriman M."/>
            <person name="Tomley F."/>
            <person name="Pain A."/>
        </authorList>
    </citation>
    <scope>NUCLEOTIDE SEQUENCE [LARGE SCALE GENOMIC DNA]</scope>
    <source>
        <strain evidence="1">Weybridge</strain>
    </source>
</reference>
<dbReference type="Proteomes" id="UP000030763">
    <property type="component" value="Unassembled WGS sequence"/>
</dbReference>
<evidence type="ECO:0000313" key="1">
    <source>
        <dbReference type="EMBL" id="CDJ56083.1"/>
    </source>
</evidence>
<reference evidence="1" key="2">
    <citation type="submission" date="2013-10" db="EMBL/GenBank/DDBJ databases">
        <authorList>
            <person name="Aslett M."/>
        </authorList>
    </citation>
    <scope>NUCLEOTIDE SEQUENCE [LARGE SCALE GENOMIC DNA]</scope>
    <source>
        <strain evidence="1">Weybridge</strain>
    </source>
</reference>
<protein>
    <submittedName>
        <fullName evidence="1">Uncharacterized protein</fullName>
    </submittedName>
</protein>